<organism evidence="5 6">
    <name type="scientific">Raoultibacter timonensis</name>
    <dbReference type="NCBI Taxonomy" id="1907662"/>
    <lineage>
        <taxon>Bacteria</taxon>
        <taxon>Bacillati</taxon>
        <taxon>Actinomycetota</taxon>
        <taxon>Coriobacteriia</taxon>
        <taxon>Eggerthellales</taxon>
        <taxon>Eggerthellaceae</taxon>
        <taxon>Raoultibacter</taxon>
    </lineage>
</organism>
<dbReference type="InterPro" id="IPR036388">
    <property type="entry name" value="WH-like_DNA-bd_sf"/>
</dbReference>
<evidence type="ECO:0000259" key="4">
    <source>
        <dbReference type="PROSITE" id="PS50949"/>
    </source>
</evidence>
<dbReference type="EMBL" id="AP025564">
    <property type="protein sequence ID" value="BDE96480.1"/>
    <property type="molecule type" value="Genomic_DNA"/>
</dbReference>
<dbReference type="InterPro" id="IPR036390">
    <property type="entry name" value="WH_DNA-bd_sf"/>
</dbReference>
<gene>
    <name evidence="5" type="ORF">CE91St30_18130</name>
</gene>
<reference evidence="5 6" key="1">
    <citation type="submission" date="2022-01" db="EMBL/GenBank/DDBJ databases">
        <title>Novel bile acid biosynthetic pathways are enriched in the microbiome of centenarians.</title>
        <authorList>
            <person name="Sato Y."/>
            <person name="Atarashi K."/>
            <person name="Plichta R.D."/>
            <person name="Arai Y."/>
            <person name="Sasajima S."/>
            <person name="Kearney M.S."/>
            <person name="Suda W."/>
            <person name="Takeshita K."/>
            <person name="Sasaki T."/>
            <person name="Okamoto S."/>
            <person name="Skelly N.A."/>
            <person name="Okamura Y."/>
            <person name="Vlamakis H."/>
            <person name="Li Y."/>
            <person name="Tanoue T."/>
            <person name="Takei H."/>
            <person name="Nittono H."/>
            <person name="Narushima S."/>
            <person name="Irie J."/>
            <person name="Itoh H."/>
            <person name="Moriya K."/>
            <person name="Sugiura Y."/>
            <person name="Suematsu M."/>
            <person name="Moritoki N."/>
            <person name="Shibata S."/>
            <person name="Littman R.D."/>
            <person name="Fischbach A.M."/>
            <person name="Uwamino Y."/>
            <person name="Inoue T."/>
            <person name="Honda A."/>
            <person name="Hattori M."/>
            <person name="Murai T."/>
            <person name="Xavier J.R."/>
            <person name="Hirose N."/>
            <person name="Honda K."/>
        </authorList>
    </citation>
    <scope>NUCLEOTIDE SEQUENCE [LARGE SCALE GENOMIC DNA]</scope>
    <source>
        <strain evidence="5 6">CE91-St30</strain>
    </source>
</reference>
<dbReference type="PANTHER" id="PTHR43537:SF5">
    <property type="entry name" value="UXU OPERON TRANSCRIPTIONAL REGULATOR"/>
    <property type="match status" value="1"/>
</dbReference>
<dbReference type="Gene3D" id="1.10.10.10">
    <property type="entry name" value="Winged helix-like DNA-binding domain superfamily/Winged helix DNA-binding domain"/>
    <property type="match status" value="2"/>
</dbReference>
<dbReference type="SMART" id="SM00345">
    <property type="entry name" value="HTH_GNTR"/>
    <property type="match status" value="2"/>
</dbReference>
<evidence type="ECO:0000256" key="3">
    <source>
        <dbReference type="ARBA" id="ARBA00023163"/>
    </source>
</evidence>
<dbReference type="PROSITE" id="PS50949">
    <property type="entry name" value="HTH_GNTR"/>
    <property type="match status" value="2"/>
</dbReference>
<dbReference type="Proteomes" id="UP001320544">
    <property type="component" value="Chromosome"/>
</dbReference>
<evidence type="ECO:0000256" key="2">
    <source>
        <dbReference type="ARBA" id="ARBA00023125"/>
    </source>
</evidence>
<dbReference type="PANTHER" id="PTHR43537">
    <property type="entry name" value="TRANSCRIPTIONAL REGULATOR, GNTR FAMILY"/>
    <property type="match status" value="1"/>
</dbReference>
<keyword evidence="6" id="KW-1185">Reference proteome</keyword>
<evidence type="ECO:0000313" key="5">
    <source>
        <dbReference type="EMBL" id="BDE96480.1"/>
    </source>
</evidence>
<sequence length="484" mass="54113">MQERNTLFEYMYRDIARKIEDGTLRDGDTLPSMKDLSTRYHVGLRTVRDVLSALRTDGYIATEERKRATVTHRTEAEEDVEATARRVLAGKQDVLESLKALELIMPPLFYCAAQHCSESEIGELCRAVKGKEFEVCKGDWRLSRSSLVLHGLLNKTGNPLLSECYASLERISIVSVHPSFESPYEKASIDSGNTLPWIFESLKSKDFDEVQYRFGSMYSGTAAYIESYFEELAAAYPYDGPREFAYEWDAKAGKSYVYAQVARDMVSRMAVGEYVDGEALPSIAALSEEYGASPSTIQKTLGMLNTMGVVETVNGRGSRVRLSNVRLDPRSVADKVFMRDVDVFVNAAKMVCVILPAVVNSVSDDLGGVERDALAYLSQKTGEWVVPSALTESLIAHIPIRPLRVVMTELNDLLIWGHFLMFMGPSEARRSELLSYGYDGIDALRERDLQGFSDAMAGYYRCMFAAVQQFFAATRRANEALADQ</sequence>
<dbReference type="InterPro" id="IPR000524">
    <property type="entry name" value="Tscrpt_reg_HTH_GntR"/>
</dbReference>
<keyword evidence="1" id="KW-0805">Transcription regulation</keyword>
<keyword evidence="3" id="KW-0804">Transcription</keyword>
<protein>
    <recommendedName>
        <fullName evidence="4">HTH gntR-type domain-containing protein</fullName>
    </recommendedName>
</protein>
<keyword evidence="2" id="KW-0238">DNA-binding</keyword>
<dbReference type="CDD" id="cd07377">
    <property type="entry name" value="WHTH_GntR"/>
    <property type="match status" value="2"/>
</dbReference>
<name>A0ABN6MES0_9ACTN</name>
<dbReference type="SUPFAM" id="SSF46785">
    <property type="entry name" value="Winged helix' DNA-binding domain"/>
    <property type="match status" value="2"/>
</dbReference>
<feature type="domain" description="HTH gntR-type" evidence="4">
    <location>
        <begin position="5"/>
        <end position="73"/>
    </location>
</feature>
<proteinExistence type="predicted"/>
<dbReference type="RefSeq" id="WP_244385772.1">
    <property type="nucleotide sequence ID" value="NZ_AP025564.1"/>
</dbReference>
<accession>A0ABN6MES0</accession>
<feature type="domain" description="HTH gntR-type" evidence="4">
    <location>
        <begin position="255"/>
        <end position="323"/>
    </location>
</feature>
<evidence type="ECO:0000313" key="6">
    <source>
        <dbReference type="Proteomes" id="UP001320544"/>
    </source>
</evidence>
<evidence type="ECO:0000256" key="1">
    <source>
        <dbReference type="ARBA" id="ARBA00023015"/>
    </source>
</evidence>
<dbReference type="Pfam" id="PF00392">
    <property type="entry name" value="GntR"/>
    <property type="match status" value="2"/>
</dbReference>